<evidence type="ECO:0000313" key="2">
    <source>
        <dbReference type="Proteomes" id="UP001589575"/>
    </source>
</evidence>
<comment type="caution">
    <text evidence="1">The sequence shown here is derived from an EMBL/GenBank/DDBJ whole genome shotgun (WGS) entry which is preliminary data.</text>
</comment>
<reference evidence="1 2" key="1">
    <citation type="submission" date="2024-09" db="EMBL/GenBank/DDBJ databases">
        <authorList>
            <person name="Sun Q."/>
            <person name="Mori K."/>
        </authorList>
    </citation>
    <scope>NUCLEOTIDE SEQUENCE [LARGE SCALE GENOMIC DNA]</scope>
    <source>
        <strain evidence="1 2">CCM 7609</strain>
    </source>
</reference>
<dbReference type="Proteomes" id="UP001589575">
    <property type="component" value="Unassembled WGS sequence"/>
</dbReference>
<keyword evidence="2" id="KW-1185">Reference proteome</keyword>
<gene>
    <name evidence="1" type="ORF">ACFFX0_02360</name>
</gene>
<protein>
    <submittedName>
        <fullName evidence="1">Uncharacterized protein</fullName>
    </submittedName>
</protein>
<proteinExistence type="predicted"/>
<evidence type="ECO:0000313" key="1">
    <source>
        <dbReference type="EMBL" id="MFB9070096.1"/>
    </source>
</evidence>
<sequence length="75" mass="7623">MELGTALADQDLAGVDGLAAETLDAQELCVRIAAVLGGTTGLLMCHGAILRCLSRGPGSPDQAIEVTLTVVSSER</sequence>
<name>A0ABV5FTU6_9MICC</name>
<dbReference type="EMBL" id="JBHMFI010000001">
    <property type="protein sequence ID" value="MFB9070096.1"/>
    <property type="molecule type" value="Genomic_DNA"/>
</dbReference>
<accession>A0ABV5FTU6</accession>
<organism evidence="1 2">
    <name type="scientific">Citricoccus parietis</name>
    <dbReference type="NCBI Taxonomy" id="592307"/>
    <lineage>
        <taxon>Bacteria</taxon>
        <taxon>Bacillati</taxon>
        <taxon>Actinomycetota</taxon>
        <taxon>Actinomycetes</taxon>
        <taxon>Micrococcales</taxon>
        <taxon>Micrococcaceae</taxon>
        <taxon>Citricoccus</taxon>
    </lineage>
</organism>